<evidence type="ECO:0000313" key="7">
    <source>
        <dbReference type="EMBL" id="MDR7358894.1"/>
    </source>
</evidence>
<evidence type="ECO:0000256" key="4">
    <source>
        <dbReference type="ARBA" id="ARBA00023136"/>
    </source>
</evidence>
<dbReference type="RefSeq" id="WP_310291009.1">
    <property type="nucleotide sequence ID" value="NZ_BAAAWO010000001.1"/>
</dbReference>
<sequence length="147" mass="15881">MYWWQALLGTLAGLAGVYAILLAALWIYARRYPGTVGMRDALQLLPDLLRLLQGLITDKAVPRGVRVKLALLLVYLLIPVDLVPDFLPVIGYADDLIILAVALRSAVRSAGSEPLRRHWQGTPAGLAFIEKLAGLRSGGVSSLPGAR</sequence>
<evidence type="ECO:0000256" key="5">
    <source>
        <dbReference type="SAM" id="Phobius"/>
    </source>
</evidence>
<gene>
    <name evidence="7" type="ORF">J2S64_002585</name>
</gene>
<dbReference type="EMBL" id="JAVDYI010000001">
    <property type="protein sequence ID" value="MDR7358894.1"/>
    <property type="molecule type" value="Genomic_DNA"/>
</dbReference>
<comment type="caution">
    <text evidence="7">The sequence shown here is derived from an EMBL/GenBank/DDBJ whole genome shotgun (WGS) entry which is preliminary data.</text>
</comment>
<accession>A0ABU2BNH7</accession>
<dbReference type="Proteomes" id="UP001183817">
    <property type="component" value="Unassembled WGS sequence"/>
</dbReference>
<protein>
    <submittedName>
        <fullName evidence="7">Uncharacterized membrane protein YkvA (DUF1232 family)</fullName>
    </submittedName>
</protein>
<evidence type="ECO:0000256" key="2">
    <source>
        <dbReference type="ARBA" id="ARBA00022692"/>
    </source>
</evidence>
<organism evidence="7 8">
    <name type="scientific">Paeniglutamicibacter sulfureus</name>
    <dbReference type="NCBI Taxonomy" id="43666"/>
    <lineage>
        <taxon>Bacteria</taxon>
        <taxon>Bacillati</taxon>
        <taxon>Actinomycetota</taxon>
        <taxon>Actinomycetes</taxon>
        <taxon>Micrococcales</taxon>
        <taxon>Micrococcaceae</taxon>
        <taxon>Paeniglutamicibacter</taxon>
    </lineage>
</organism>
<evidence type="ECO:0000259" key="6">
    <source>
        <dbReference type="Pfam" id="PF06803"/>
    </source>
</evidence>
<reference evidence="7 8" key="1">
    <citation type="submission" date="2023-07" db="EMBL/GenBank/DDBJ databases">
        <title>Sequencing the genomes of 1000 actinobacteria strains.</title>
        <authorList>
            <person name="Klenk H.-P."/>
        </authorList>
    </citation>
    <scope>NUCLEOTIDE SEQUENCE [LARGE SCALE GENOMIC DNA]</scope>
    <source>
        <strain evidence="7 8">DSM 20167</strain>
    </source>
</reference>
<keyword evidence="4 5" id="KW-0472">Membrane</keyword>
<feature type="transmembrane region" description="Helical" evidence="5">
    <location>
        <begin position="6"/>
        <end position="29"/>
    </location>
</feature>
<keyword evidence="8" id="KW-1185">Reference proteome</keyword>
<dbReference type="Pfam" id="PF06803">
    <property type="entry name" value="DUF1232"/>
    <property type="match status" value="1"/>
</dbReference>
<evidence type="ECO:0000313" key="8">
    <source>
        <dbReference type="Proteomes" id="UP001183817"/>
    </source>
</evidence>
<keyword evidence="2 5" id="KW-0812">Transmembrane</keyword>
<proteinExistence type="predicted"/>
<evidence type="ECO:0000256" key="3">
    <source>
        <dbReference type="ARBA" id="ARBA00022989"/>
    </source>
</evidence>
<dbReference type="InterPro" id="IPR010652">
    <property type="entry name" value="DUF1232"/>
</dbReference>
<keyword evidence="3 5" id="KW-1133">Transmembrane helix</keyword>
<name>A0ABU2BNH7_9MICC</name>
<comment type="subcellular location">
    <subcellularLocation>
        <location evidence="1">Endomembrane system</location>
        <topology evidence="1">Multi-pass membrane protein</topology>
    </subcellularLocation>
</comment>
<feature type="domain" description="DUF1232" evidence="6">
    <location>
        <begin position="66"/>
        <end position="100"/>
    </location>
</feature>
<evidence type="ECO:0000256" key="1">
    <source>
        <dbReference type="ARBA" id="ARBA00004127"/>
    </source>
</evidence>